<accession>A0AB36TI21</accession>
<dbReference type="Proteomes" id="UP000223596">
    <property type="component" value="Unassembled WGS sequence"/>
</dbReference>
<evidence type="ECO:0000313" key="1">
    <source>
        <dbReference type="EMBL" id="PFH03517.1"/>
    </source>
</evidence>
<dbReference type="GeneID" id="93968765"/>
<organism evidence="1 2">
    <name type="scientific">Acetivibrio thermocellus AD2</name>
    <dbReference type="NCBI Taxonomy" id="1138384"/>
    <lineage>
        <taxon>Bacteria</taxon>
        <taxon>Bacillati</taxon>
        <taxon>Bacillota</taxon>
        <taxon>Clostridia</taxon>
        <taxon>Eubacteriales</taxon>
        <taxon>Oscillospiraceae</taxon>
        <taxon>Acetivibrio</taxon>
    </lineage>
</organism>
<proteinExistence type="predicted"/>
<comment type="caution">
    <text evidence="1">The sequence shown here is derived from an EMBL/GenBank/DDBJ whole genome shotgun (WGS) entry which is preliminary data.</text>
</comment>
<gene>
    <name evidence="1" type="ORF">M972_112328</name>
</gene>
<name>A0AB36TI21_ACETH</name>
<dbReference type="AlphaFoldDB" id="A0AB36TI21"/>
<evidence type="ECO:0000313" key="2">
    <source>
        <dbReference type="Proteomes" id="UP000223596"/>
    </source>
</evidence>
<protein>
    <submittedName>
        <fullName evidence="1">Uncharacterized protein</fullName>
    </submittedName>
</protein>
<dbReference type="RefSeq" id="WP_003511903.1">
    <property type="nucleotide sequence ID" value="NZ_CP013828.1"/>
</dbReference>
<dbReference type="EMBL" id="PDBW01000001">
    <property type="protein sequence ID" value="PFH03517.1"/>
    <property type="molecule type" value="Genomic_DNA"/>
</dbReference>
<sequence length="100" mass="11669">MKYKREKTFHFRLTKYAKSVLGSELYSNKIFIHKIDKENKVYNQDVVQLMKRLYGIDMEKSQYPKLRCEIPPVDIVITMGCNMKYSGEISGGILLKLESG</sequence>
<reference evidence="1 2" key="1">
    <citation type="submission" date="2017-09" db="EMBL/GenBank/DDBJ databases">
        <title>Evaluation of Pacific Biosciences Sequencing Technology to Finishing C. thermocellum Genome Sequences.</title>
        <authorList>
            <person name="Brown S."/>
        </authorList>
    </citation>
    <scope>NUCLEOTIDE SEQUENCE [LARGE SCALE GENOMIC DNA]</scope>
    <source>
        <strain evidence="1 2">AD2</strain>
    </source>
</reference>